<reference evidence="1 2" key="1">
    <citation type="submission" date="2016-10" db="EMBL/GenBank/DDBJ databases">
        <authorList>
            <person name="de Groot N.N."/>
        </authorList>
    </citation>
    <scope>NUCLEOTIDE SEQUENCE [LARGE SCALE GENOMIC DNA]</scope>
    <source>
        <strain evidence="1 2">DSM 26130</strain>
    </source>
</reference>
<dbReference type="EMBL" id="FOLQ01000052">
    <property type="protein sequence ID" value="SFF35202.1"/>
    <property type="molecule type" value="Genomic_DNA"/>
</dbReference>
<sequence>MNRRITLADLDSSPHKELIQSLVLEWIHAERLAQGLTYEDYVTDIRILLLTTQNPDRTRAILHSVLDQAKALDKTSAWVEQELKFEGMIHGADRADFLRLDLSQASEVEDTALDSYNERISRFLHHD</sequence>
<accession>A0A1I2HZ42</accession>
<dbReference type="STRING" id="662367.SAMN05216167_15210"/>
<protein>
    <submittedName>
        <fullName evidence="1">Uncharacterized protein</fullName>
    </submittedName>
</protein>
<dbReference type="OrthoDB" id="965041at2"/>
<organism evidence="1 2">
    <name type="scientific">Spirosoma endophyticum</name>
    <dbReference type="NCBI Taxonomy" id="662367"/>
    <lineage>
        <taxon>Bacteria</taxon>
        <taxon>Pseudomonadati</taxon>
        <taxon>Bacteroidota</taxon>
        <taxon>Cytophagia</taxon>
        <taxon>Cytophagales</taxon>
        <taxon>Cytophagaceae</taxon>
        <taxon>Spirosoma</taxon>
    </lineage>
</organism>
<keyword evidence="2" id="KW-1185">Reference proteome</keyword>
<proteinExistence type="predicted"/>
<dbReference type="RefSeq" id="WP_093835267.1">
    <property type="nucleotide sequence ID" value="NZ_FOLQ01000052.1"/>
</dbReference>
<gene>
    <name evidence="1" type="ORF">SAMN05216167_15210</name>
</gene>
<dbReference type="AlphaFoldDB" id="A0A1I2HZ42"/>
<evidence type="ECO:0000313" key="2">
    <source>
        <dbReference type="Proteomes" id="UP000198598"/>
    </source>
</evidence>
<name>A0A1I2HZ42_9BACT</name>
<evidence type="ECO:0000313" key="1">
    <source>
        <dbReference type="EMBL" id="SFF35202.1"/>
    </source>
</evidence>
<dbReference type="Proteomes" id="UP000198598">
    <property type="component" value="Unassembled WGS sequence"/>
</dbReference>